<keyword evidence="3" id="KW-0731">Sigma factor</keyword>
<gene>
    <name evidence="7" type="ORF">ACFOEN_12560</name>
</gene>
<dbReference type="PANTHER" id="PTHR43133">
    <property type="entry name" value="RNA POLYMERASE ECF-TYPE SIGMA FACTO"/>
    <property type="match status" value="1"/>
</dbReference>
<dbReference type="PANTHER" id="PTHR43133:SF51">
    <property type="entry name" value="RNA POLYMERASE SIGMA FACTOR"/>
    <property type="match status" value="1"/>
</dbReference>
<dbReference type="SUPFAM" id="SSF88659">
    <property type="entry name" value="Sigma3 and sigma4 domains of RNA polymerase sigma factors"/>
    <property type="match status" value="1"/>
</dbReference>
<evidence type="ECO:0000256" key="1">
    <source>
        <dbReference type="ARBA" id="ARBA00010641"/>
    </source>
</evidence>
<comment type="similarity">
    <text evidence="1">Belongs to the sigma-70 factor family. ECF subfamily.</text>
</comment>
<dbReference type="InterPro" id="IPR039425">
    <property type="entry name" value="RNA_pol_sigma-70-like"/>
</dbReference>
<protein>
    <submittedName>
        <fullName evidence="7">RNA polymerase sigma factor</fullName>
    </submittedName>
</protein>
<evidence type="ECO:0000256" key="3">
    <source>
        <dbReference type="ARBA" id="ARBA00023082"/>
    </source>
</evidence>
<feature type="domain" description="RNA polymerase sigma factor 70 region 4 type 2" evidence="6">
    <location>
        <begin position="148"/>
        <end position="197"/>
    </location>
</feature>
<accession>A0ABV7H3T6</accession>
<reference evidence="8" key="1">
    <citation type="journal article" date="2019" name="Int. J. Syst. Evol. Microbiol.">
        <title>The Global Catalogue of Microorganisms (GCM) 10K type strain sequencing project: providing services to taxonomists for standard genome sequencing and annotation.</title>
        <authorList>
            <consortium name="The Broad Institute Genomics Platform"/>
            <consortium name="The Broad Institute Genome Sequencing Center for Infectious Disease"/>
            <person name="Wu L."/>
            <person name="Ma J."/>
        </authorList>
    </citation>
    <scope>NUCLEOTIDE SEQUENCE [LARGE SCALE GENOMIC DNA]</scope>
    <source>
        <strain evidence="8">KCTC 52168</strain>
    </source>
</reference>
<dbReference type="InterPro" id="IPR013325">
    <property type="entry name" value="RNA_pol_sigma_r2"/>
</dbReference>
<dbReference type="Pfam" id="PF04542">
    <property type="entry name" value="Sigma70_r2"/>
    <property type="match status" value="1"/>
</dbReference>
<dbReference type="Proteomes" id="UP001595556">
    <property type="component" value="Unassembled WGS sequence"/>
</dbReference>
<feature type="domain" description="RNA polymerase sigma-70 region 2" evidence="5">
    <location>
        <begin position="30"/>
        <end position="91"/>
    </location>
</feature>
<name>A0ABV7H3T6_9BURK</name>
<dbReference type="RefSeq" id="WP_377304443.1">
    <property type="nucleotide sequence ID" value="NZ_CP180191.1"/>
</dbReference>
<dbReference type="SUPFAM" id="SSF88946">
    <property type="entry name" value="Sigma2 domain of RNA polymerase sigma factors"/>
    <property type="match status" value="1"/>
</dbReference>
<evidence type="ECO:0000313" key="8">
    <source>
        <dbReference type="Proteomes" id="UP001595556"/>
    </source>
</evidence>
<dbReference type="Pfam" id="PF08281">
    <property type="entry name" value="Sigma70_r4_2"/>
    <property type="match status" value="1"/>
</dbReference>
<dbReference type="NCBIfam" id="TIGR02937">
    <property type="entry name" value="sigma70-ECF"/>
    <property type="match status" value="1"/>
</dbReference>
<evidence type="ECO:0000259" key="5">
    <source>
        <dbReference type="Pfam" id="PF04542"/>
    </source>
</evidence>
<dbReference type="InterPro" id="IPR013249">
    <property type="entry name" value="RNA_pol_sigma70_r4_t2"/>
</dbReference>
<sequence>MKITNPDPELLQAALDGKLPAVEALLALIQPGVFQLAVRMLGNRDDAADATQEILLRVVTHLGSFRGESAFSTWVYQVARNQLLTAVTRSREHPELSLEDLQSRLGQGLAFTEQLQAEALRMGLHAPAQMPGPEEAVAAREMAVSCTQSMLMAMDRDQRLAYLLDVLFGLEGEQAAAVLEISPAAYRKRLQRARDALNTHMGGTCSYISADAPCRCEKQLPARRAHPGPAHYIPLKLVDSERPSVAAHFEQLKRLGDAMAVFRGFPAFAVPEQLVANLRAVLAATP</sequence>
<dbReference type="InterPro" id="IPR013324">
    <property type="entry name" value="RNA_pol_sigma_r3/r4-like"/>
</dbReference>
<dbReference type="EMBL" id="JBHRTI010000007">
    <property type="protein sequence ID" value="MFC3148455.1"/>
    <property type="molecule type" value="Genomic_DNA"/>
</dbReference>
<keyword evidence="2" id="KW-0805">Transcription regulation</keyword>
<dbReference type="InterPro" id="IPR007627">
    <property type="entry name" value="RNA_pol_sigma70_r2"/>
</dbReference>
<dbReference type="Gene3D" id="1.10.10.10">
    <property type="entry name" value="Winged helix-like DNA-binding domain superfamily/Winged helix DNA-binding domain"/>
    <property type="match status" value="1"/>
</dbReference>
<dbReference type="Gene3D" id="1.10.1740.10">
    <property type="match status" value="1"/>
</dbReference>
<proteinExistence type="inferred from homology"/>
<dbReference type="InterPro" id="IPR014284">
    <property type="entry name" value="RNA_pol_sigma-70_dom"/>
</dbReference>
<evidence type="ECO:0000256" key="4">
    <source>
        <dbReference type="ARBA" id="ARBA00023163"/>
    </source>
</evidence>
<evidence type="ECO:0000259" key="6">
    <source>
        <dbReference type="Pfam" id="PF08281"/>
    </source>
</evidence>
<dbReference type="InterPro" id="IPR036388">
    <property type="entry name" value="WH-like_DNA-bd_sf"/>
</dbReference>
<comment type="caution">
    <text evidence="7">The sequence shown here is derived from an EMBL/GenBank/DDBJ whole genome shotgun (WGS) entry which is preliminary data.</text>
</comment>
<keyword evidence="4" id="KW-0804">Transcription</keyword>
<evidence type="ECO:0000256" key="2">
    <source>
        <dbReference type="ARBA" id="ARBA00023015"/>
    </source>
</evidence>
<evidence type="ECO:0000313" key="7">
    <source>
        <dbReference type="EMBL" id="MFC3148455.1"/>
    </source>
</evidence>
<organism evidence="7 8">
    <name type="scientific">Piscinibacterium candidicorallinum</name>
    <dbReference type="NCBI Taxonomy" id="1793872"/>
    <lineage>
        <taxon>Bacteria</taxon>
        <taxon>Pseudomonadati</taxon>
        <taxon>Pseudomonadota</taxon>
        <taxon>Betaproteobacteria</taxon>
        <taxon>Burkholderiales</taxon>
        <taxon>Piscinibacterium</taxon>
    </lineage>
</organism>
<keyword evidence="8" id="KW-1185">Reference proteome</keyword>